<keyword evidence="7 14" id="KW-0812">Transmembrane</keyword>
<keyword evidence="8" id="KW-0547">Nucleotide-binding</keyword>
<evidence type="ECO:0000256" key="10">
    <source>
        <dbReference type="ARBA" id="ARBA00022840"/>
    </source>
</evidence>
<evidence type="ECO:0000256" key="11">
    <source>
        <dbReference type="ARBA" id="ARBA00022989"/>
    </source>
</evidence>
<dbReference type="Gene3D" id="3.30.565.10">
    <property type="entry name" value="Histidine kinase-like ATPase, C-terminal domain"/>
    <property type="match status" value="1"/>
</dbReference>
<dbReference type="PROSITE" id="PS50885">
    <property type="entry name" value="HAMP"/>
    <property type="match status" value="1"/>
</dbReference>
<accession>A0A0G3WHS0</accession>
<dbReference type="SUPFAM" id="SSF55874">
    <property type="entry name" value="ATPase domain of HSP90 chaperone/DNA topoisomerase II/histidine kinase"/>
    <property type="match status" value="1"/>
</dbReference>
<dbReference type="InterPro" id="IPR036097">
    <property type="entry name" value="HisK_dim/P_sf"/>
</dbReference>
<dbReference type="Gene3D" id="1.10.8.500">
    <property type="entry name" value="HAMP domain in histidine kinase"/>
    <property type="match status" value="1"/>
</dbReference>
<dbReference type="Pfam" id="PF00672">
    <property type="entry name" value="HAMP"/>
    <property type="match status" value="1"/>
</dbReference>
<dbReference type="EMBL" id="CP009687">
    <property type="protein sequence ID" value="AKL96994.1"/>
    <property type="molecule type" value="Genomic_DNA"/>
</dbReference>
<evidence type="ECO:0000256" key="8">
    <source>
        <dbReference type="ARBA" id="ARBA00022741"/>
    </source>
</evidence>
<dbReference type="Pfam" id="PF02743">
    <property type="entry name" value="dCache_1"/>
    <property type="match status" value="1"/>
</dbReference>
<evidence type="ECO:0000259" key="15">
    <source>
        <dbReference type="PROSITE" id="PS50109"/>
    </source>
</evidence>
<dbReference type="InterPro" id="IPR036890">
    <property type="entry name" value="HATPase_C_sf"/>
</dbReference>
<dbReference type="InterPro" id="IPR003594">
    <property type="entry name" value="HATPase_dom"/>
</dbReference>
<dbReference type="Gene3D" id="3.30.450.20">
    <property type="entry name" value="PAS domain"/>
    <property type="match status" value="1"/>
</dbReference>
<evidence type="ECO:0000256" key="3">
    <source>
        <dbReference type="ARBA" id="ARBA00012438"/>
    </source>
</evidence>
<dbReference type="PRINTS" id="PR00344">
    <property type="entry name" value="BCTRLSENSOR"/>
</dbReference>
<dbReference type="InterPro" id="IPR033479">
    <property type="entry name" value="dCache_1"/>
</dbReference>
<dbReference type="SUPFAM" id="SSF47384">
    <property type="entry name" value="Homodimeric domain of signal transducing histidine kinase"/>
    <property type="match status" value="1"/>
</dbReference>
<evidence type="ECO:0000313" key="17">
    <source>
        <dbReference type="EMBL" id="AKL96994.1"/>
    </source>
</evidence>
<proteinExistence type="predicted"/>
<keyword evidence="9" id="KW-0418">Kinase</keyword>
<comment type="catalytic activity">
    <reaction evidence="1">
        <text>ATP + protein L-histidine = ADP + protein N-phospho-L-histidine.</text>
        <dbReference type="EC" id="2.7.13.3"/>
    </reaction>
</comment>
<dbReference type="InterPro" id="IPR003661">
    <property type="entry name" value="HisK_dim/P_dom"/>
</dbReference>
<evidence type="ECO:0000313" key="18">
    <source>
        <dbReference type="Proteomes" id="UP000035704"/>
    </source>
</evidence>
<dbReference type="AlphaFoldDB" id="A0A0G3WHS0"/>
<comment type="subcellular location">
    <subcellularLocation>
        <location evidence="2">Cell membrane</location>
        <topology evidence="2">Multi-pass membrane protein</topology>
    </subcellularLocation>
</comment>
<sequence>MLKLKMNLKLKLILLVLLVLIPLITLQLLRINSQYKESIEQELKSSINFAQTINLTFMNYLEENWAQQYAIGVAILSNPEWTSKEIESYINNVFSEKKAFRRYSWISPEGTVLASSNDALNNVNVQGMEFYKRIINGEERIVSNLGRSILGDELTIHISRGIYIEGELKGLLVAIMDLDKFSDIFDFQFVSESARLGLIDSAGKIVYEHNYHDMPFNERIIDYDSPAFRALQGKVVTYSTDSYQFTGTDSLGVAYPIEEIGWVSYYNVPTSEVLGKLLKSAKRDIVILLFTSILSLLLATMLGNRYVDSIIKLKDAAEEVSKGNLKIKTTFAGKDEIAATSEAFNRMTEEINHQISQRDEVARLKTQFFSTVSHELKTPINIILGAIQLMESMEDFNKASISKYINMQKQNSYRLLRLINNLIDISKIEGNQFVFNPINCDIVKLVEDISTSVVEYTKLKNIELIFDTDVEEKIMATDPDKVERIILNLISNAIKFTPSGGKIEVTLSDKETHVEISIKDTGIGIPENMQQLIFQYFTQVDNSLCRQTEGSGIGLSLVKSLIDMHQGSIKVNSVLGEGSEFIIDLPVVLLDSIAQASDETTFVNIERINIEFSDIYL</sequence>
<dbReference type="GO" id="GO:0005524">
    <property type="term" value="F:ATP binding"/>
    <property type="evidence" value="ECO:0007669"/>
    <property type="project" value="UniProtKB-KW"/>
</dbReference>
<keyword evidence="10" id="KW-0067">ATP-binding</keyword>
<keyword evidence="11 14" id="KW-1133">Transmembrane helix</keyword>
<dbReference type="Pfam" id="PF00512">
    <property type="entry name" value="HisKA"/>
    <property type="match status" value="1"/>
</dbReference>
<dbReference type="SMART" id="SM00387">
    <property type="entry name" value="HATPase_c"/>
    <property type="match status" value="1"/>
</dbReference>
<dbReference type="FunFam" id="3.30.565.10:FF:000037">
    <property type="entry name" value="Hybrid sensor histidine kinase/response regulator"/>
    <property type="match status" value="1"/>
</dbReference>
<evidence type="ECO:0000256" key="13">
    <source>
        <dbReference type="ARBA" id="ARBA00023136"/>
    </source>
</evidence>
<name>A0A0G3WHS0_9CLOT</name>
<dbReference type="GO" id="GO:0005886">
    <property type="term" value="C:plasma membrane"/>
    <property type="evidence" value="ECO:0007669"/>
    <property type="project" value="UniProtKB-SubCell"/>
</dbReference>
<dbReference type="CDD" id="cd16922">
    <property type="entry name" value="HATPase_EvgS-ArcB-TorS-like"/>
    <property type="match status" value="1"/>
</dbReference>
<protein>
    <recommendedName>
        <fullName evidence="3">histidine kinase</fullName>
        <ecNumber evidence="3">2.7.13.3</ecNumber>
    </recommendedName>
</protein>
<dbReference type="PANTHER" id="PTHR43711:SF26">
    <property type="entry name" value="SENSOR HISTIDINE KINASE RCSC"/>
    <property type="match status" value="1"/>
</dbReference>
<keyword evidence="6 17" id="KW-0808">Transferase</keyword>
<evidence type="ECO:0000256" key="7">
    <source>
        <dbReference type="ARBA" id="ARBA00022692"/>
    </source>
</evidence>
<dbReference type="InterPro" id="IPR003660">
    <property type="entry name" value="HAMP_dom"/>
</dbReference>
<dbReference type="RefSeq" id="WP_052661573.1">
    <property type="nucleotide sequence ID" value="NZ_CP009687.1"/>
</dbReference>
<dbReference type="InterPro" id="IPR004358">
    <property type="entry name" value="Sig_transdc_His_kin-like_C"/>
</dbReference>
<feature type="domain" description="HAMP" evidence="16">
    <location>
        <begin position="304"/>
        <end position="356"/>
    </location>
</feature>
<keyword evidence="18" id="KW-1185">Reference proteome</keyword>
<evidence type="ECO:0000256" key="12">
    <source>
        <dbReference type="ARBA" id="ARBA00023012"/>
    </source>
</evidence>
<reference evidence="17 18" key="1">
    <citation type="submission" date="2014-10" db="EMBL/GenBank/DDBJ databases">
        <title>Genome sequence of Clostridium aceticum DSM 1496.</title>
        <authorList>
            <person name="Poehlein A."/>
            <person name="Schiel-Bengelsdorf B."/>
            <person name="Gottschalk G."/>
            <person name="Duerre P."/>
            <person name="Daniel R."/>
        </authorList>
    </citation>
    <scope>NUCLEOTIDE SEQUENCE [LARGE SCALE GENOMIC DNA]</scope>
    <source>
        <strain evidence="17 18">DSM 1496</strain>
    </source>
</reference>
<dbReference type="SMART" id="SM00388">
    <property type="entry name" value="HisKA"/>
    <property type="match status" value="1"/>
</dbReference>
<evidence type="ECO:0000259" key="16">
    <source>
        <dbReference type="PROSITE" id="PS50885"/>
    </source>
</evidence>
<dbReference type="STRING" id="84022.CACET_c35630"/>
<dbReference type="InterPro" id="IPR050736">
    <property type="entry name" value="Sensor_HK_Regulatory"/>
</dbReference>
<evidence type="ECO:0000256" key="5">
    <source>
        <dbReference type="ARBA" id="ARBA00022553"/>
    </source>
</evidence>
<dbReference type="CDD" id="cd06225">
    <property type="entry name" value="HAMP"/>
    <property type="match status" value="1"/>
</dbReference>
<feature type="domain" description="Histidine kinase" evidence="15">
    <location>
        <begin position="371"/>
        <end position="589"/>
    </location>
</feature>
<dbReference type="PROSITE" id="PS50109">
    <property type="entry name" value="HIS_KIN"/>
    <property type="match status" value="1"/>
</dbReference>
<evidence type="ECO:0000256" key="6">
    <source>
        <dbReference type="ARBA" id="ARBA00022679"/>
    </source>
</evidence>
<evidence type="ECO:0000256" key="14">
    <source>
        <dbReference type="SAM" id="Phobius"/>
    </source>
</evidence>
<keyword evidence="12" id="KW-0902">Two-component regulatory system</keyword>
<dbReference type="SUPFAM" id="SSF158472">
    <property type="entry name" value="HAMP domain-like"/>
    <property type="match status" value="1"/>
</dbReference>
<dbReference type="OrthoDB" id="1931120at2"/>
<dbReference type="PATRIC" id="fig|84022.6.peg.3640"/>
<dbReference type="InterPro" id="IPR005467">
    <property type="entry name" value="His_kinase_dom"/>
</dbReference>
<gene>
    <name evidence="17" type="primary">gacS2</name>
    <name evidence="17" type="ORF">CACET_c35630</name>
</gene>
<keyword evidence="13 14" id="KW-0472">Membrane</keyword>
<keyword evidence="4" id="KW-1003">Cell membrane</keyword>
<evidence type="ECO:0000256" key="4">
    <source>
        <dbReference type="ARBA" id="ARBA00022475"/>
    </source>
</evidence>
<evidence type="ECO:0000256" key="9">
    <source>
        <dbReference type="ARBA" id="ARBA00022777"/>
    </source>
</evidence>
<evidence type="ECO:0000256" key="2">
    <source>
        <dbReference type="ARBA" id="ARBA00004651"/>
    </source>
</evidence>
<dbReference type="SMART" id="SM00304">
    <property type="entry name" value="HAMP"/>
    <property type="match status" value="1"/>
</dbReference>
<keyword evidence="5" id="KW-0597">Phosphoprotein</keyword>
<dbReference type="Gene3D" id="1.10.287.130">
    <property type="match status" value="1"/>
</dbReference>
<dbReference type="Proteomes" id="UP000035704">
    <property type="component" value="Chromosome"/>
</dbReference>
<evidence type="ECO:0000256" key="1">
    <source>
        <dbReference type="ARBA" id="ARBA00000085"/>
    </source>
</evidence>
<dbReference type="EC" id="2.7.13.3" evidence="3"/>
<dbReference type="KEGG" id="cace:CACET_c35630"/>
<organism evidence="17 18">
    <name type="scientific">Clostridium aceticum</name>
    <dbReference type="NCBI Taxonomy" id="84022"/>
    <lineage>
        <taxon>Bacteria</taxon>
        <taxon>Bacillati</taxon>
        <taxon>Bacillota</taxon>
        <taxon>Clostridia</taxon>
        <taxon>Eubacteriales</taxon>
        <taxon>Clostridiaceae</taxon>
        <taxon>Clostridium</taxon>
    </lineage>
</organism>
<dbReference type="Pfam" id="PF02518">
    <property type="entry name" value="HATPase_c"/>
    <property type="match status" value="1"/>
</dbReference>
<dbReference type="PANTHER" id="PTHR43711">
    <property type="entry name" value="TWO-COMPONENT HISTIDINE KINASE"/>
    <property type="match status" value="1"/>
</dbReference>
<dbReference type="CDD" id="cd00082">
    <property type="entry name" value="HisKA"/>
    <property type="match status" value="1"/>
</dbReference>
<feature type="transmembrane region" description="Helical" evidence="14">
    <location>
        <begin position="12"/>
        <end position="29"/>
    </location>
</feature>
<dbReference type="GO" id="GO:0000155">
    <property type="term" value="F:phosphorelay sensor kinase activity"/>
    <property type="evidence" value="ECO:0007669"/>
    <property type="project" value="InterPro"/>
</dbReference>